<evidence type="ECO:0000256" key="9">
    <source>
        <dbReference type="ARBA" id="ARBA00022842"/>
    </source>
</evidence>
<dbReference type="STRING" id="253628.A0A0D2BAG7"/>
<dbReference type="VEuPathDB" id="FungiDB:PV09_01246"/>
<keyword evidence="6" id="KW-0963">Cytoplasm</keyword>
<comment type="cofactor">
    <cofactor evidence="2">
        <name>Mg(2+)</name>
        <dbReference type="ChEBI" id="CHEBI:18420"/>
    </cofactor>
</comment>
<comment type="cofactor">
    <cofactor evidence="1">
        <name>Mn(2+)</name>
        <dbReference type="ChEBI" id="CHEBI:29035"/>
    </cofactor>
</comment>
<dbReference type="SUPFAM" id="SSF81301">
    <property type="entry name" value="Nucleotidyltransferase"/>
    <property type="match status" value="1"/>
</dbReference>
<feature type="region of interest" description="Disordered" evidence="10">
    <location>
        <begin position="1"/>
        <end position="180"/>
    </location>
</feature>
<dbReference type="PANTHER" id="PTHR12271">
    <property type="entry name" value="POLY A POLYMERASE CID PAP -RELATED"/>
    <property type="match status" value="1"/>
</dbReference>
<sequence length="780" mass="87733">MSFNGPKAISTSNMPKGKRTQETKDLEDQLRSMILGNVRINSENTPQGRPARGRGRDSHVALSMQHTTSNISPGPSFIEGGSQPSPSYNRNGHSSGPQDGEYSLQNPHGNHRNQGSGNFQGLRSRGQHYSHPSPRDRGSTGGTVHPNLYDPSQSPQNQRSPRRTQSQSLSSPGAGPGGHRNAVPTIAAFIAQCELLDILAAEEIPKIEMSQAEFLQKEAFRARLEDICREEIQKEYPDLTTVPNLRAYGSIVSGFATKGSDVDLTIVWSGPSRDDPEFKAKLPRVVELAILKAGHGARLLSRTRVPIIKVCEQPTEDLYAALTEERQRWEELPEEEKYPELTPPPESPVERDNSSKFALNEDDAVPEARVPLDVDHHVSRGGRKMEVTKRITMNDDPVGFLLQLKTKRRTEDEDLTRYCTQFINARRFSLQASDIDDQTYAEWFLEGLPTSVVKSIVDNRSVQLKSDASFTDHTLFEQYYEVAQPIIASLNTARGKKERPWLREKALGKLDFPKSGVGIQCDINFSNPLGMHNTELLRLYSLCDSRVRPFVLFVKAWTKRRKINSAYNGTLSSYGYVLMVLHFLINIAQPPVLPNLQLVFGAGEREVLVEGGYNISFYRDEAAIRQMAATHQWTQNTEPLGVLLRNFFHYYAAQGSHVIGTGFNWMRDVISIRTPRGIMSKEWKGWTGAKTVHMDGGREVRQRYLLAIEDPFEIDHNVGRPVTHNGIVTIRDEFRRAWRILSAVGRGVEAEGGLFDNIIEQEEDKRQKVEEEHRTITAST</sequence>
<evidence type="ECO:0000256" key="8">
    <source>
        <dbReference type="ARBA" id="ARBA00022723"/>
    </source>
</evidence>
<comment type="subcellular location">
    <subcellularLocation>
        <location evidence="3">Cytoplasm</location>
    </subcellularLocation>
</comment>
<gene>
    <name evidence="13" type="ORF">PV09_01246</name>
</gene>
<feature type="compositionally biased region" description="Polar residues" evidence="10">
    <location>
        <begin position="150"/>
        <end position="171"/>
    </location>
</feature>
<name>A0A0D2BAG7_9PEZI</name>
<dbReference type="GO" id="GO:1990817">
    <property type="term" value="F:poly(A) RNA polymerase activity"/>
    <property type="evidence" value="ECO:0007669"/>
    <property type="project" value="UniProtKB-EC"/>
</dbReference>
<feature type="region of interest" description="Disordered" evidence="10">
    <location>
        <begin position="329"/>
        <end position="354"/>
    </location>
</feature>
<dbReference type="Gene3D" id="1.10.1410.10">
    <property type="match status" value="1"/>
</dbReference>
<evidence type="ECO:0000256" key="7">
    <source>
        <dbReference type="ARBA" id="ARBA00022679"/>
    </source>
</evidence>
<dbReference type="HOGENOM" id="CLU_016776_1_0_1"/>
<evidence type="ECO:0000313" key="13">
    <source>
        <dbReference type="EMBL" id="KIW08329.1"/>
    </source>
</evidence>
<feature type="compositionally biased region" description="Basic and acidic residues" evidence="10">
    <location>
        <begin position="19"/>
        <end position="30"/>
    </location>
</feature>
<feature type="domain" description="Poly(A) RNA polymerase mitochondrial-like central palm" evidence="12">
    <location>
        <begin position="206"/>
        <end position="315"/>
    </location>
</feature>
<keyword evidence="8" id="KW-0479">Metal-binding</keyword>
<keyword evidence="7" id="KW-0808">Transferase</keyword>
<feature type="domain" description="PAP-associated" evidence="11">
    <location>
        <begin position="639"/>
        <end position="716"/>
    </location>
</feature>
<evidence type="ECO:0000256" key="5">
    <source>
        <dbReference type="ARBA" id="ARBA00012388"/>
    </source>
</evidence>
<feature type="compositionally biased region" description="Polar residues" evidence="10">
    <location>
        <begin position="82"/>
        <end position="121"/>
    </location>
</feature>
<feature type="compositionally biased region" description="Basic and acidic residues" evidence="10">
    <location>
        <begin position="329"/>
        <end position="339"/>
    </location>
</feature>
<evidence type="ECO:0000259" key="12">
    <source>
        <dbReference type="Pfam" id="PF22600"/>
    </source>
</evidence>
<dbReference type="GO" id="GO:0010605">
    <property type="term" value="P:negative regulation of macromolecule metabolic process"/>
    <property type="evidence" value="ECO:0007669"/>
    <property type="project" value="UniProtKB-ARBA"/>
</dbReference>
<comment type="similarity">
    <text evidence="4">Belongs to the DNA polymerase type-B-like family.</text>
</comment>
<dbReference type="InterPro" id="IPR043519">
    <property type="entry name" value="NT_sf"/>
</dbReference>
<keyword evidence="9" id="KW-0460">Magnesium</keyword>
<dbReference type="PANTHER" id="PTHR12271:SF40">
    <property type="entry name" value="POLY(A) RNA POLYMERASE GLD2"/>
    <property type="match status" value="1"/>
</dbReference>
<accession>A0A0D2BAG7</accession>
<dbReference type="Pfam" id="PF22600">
    <property type="entry name" value="MTPAP-like_central"/>
    <property type="match status" value="1"/>
</dbReference>
<reference evidence="13 14" key="1">
    <citation type="submission" date="2015-01" db="EMBL/GenBank/DDBJ databases">
        <title>The Genome Sequence of Ochroconis gallopava CBS43764.</title>
        <authorList>
            <consortium name="The Broad Institute Genomics Platform"/>
            <person name="Cuomo C."/>
            <person name="de Hoog S."/>
            <person name="Gorbushina A."/>
            <person name="Stielow B."/>
            <person name="Teixiera M."/>
            <person name="Abouelleil A."/>
            <person name="Chapman S.B."/>
            <person name="Priest M."/>
            <person name="Young S.K."/>
            <person name="Wortman J."/>
            <person name="Nusbaum C."/>
            <person name="Birren B."/>
        </authorList>
    </citation>
    <scope>NUCLEOTIDE SEQUENCE [LARGE SCALE GENOMIC DNA]</scope>
    <source>
        <strain evidence="13 14">CBS 43764</strain>
    </source>
</reference>
<dbReference type="InParanoid" id="A0A0D2BAG7"/>
<dbReference type="SUPFAM" id="SSF81631">
    <property type="entry name" value="PAP/OAS1 substrate-binding domain"/>
    <property type="match status" value="1"/>
</dbReference>
<dbReference type="EMBL" id="KN847531">
    <property type="protein sequence ID" value="KIW08329.1"/>
    <property type="molecule type" value="Genomic_DNA"/>
</dbReference>
<dbReference type="GO" id="GO:0031123">
    <property type="term" value="P:RNA 3'-end processing"/>
    <property type="evidence" value="ECO:0007669"/>
    <property type="project" value="TreeGrafter"/>
</dbReference>
<dbReference type="AlphaFoldDB" id="A0A0D2BAG7"/>
<evidence type="ECO:0000256" key="3">
    <source>
        <dbReference type="ARBA" id="ARBA00004496"/>
    </source>
</evidence>
<dbReference type="RefSeq" id="XP_016218198.1">
    <property type="nucleotide sequence ID" value="XM_016354103.1"/>
</dbReference>
<dbReference type="EC" id="2.7.7.19" evidence="5"/>
<dbReference type="GO" id="GO:0046872">
    <property type="term" value="F:metal ion binding"/>
    <property type="evidence" value="ECO:0007669"/>
    <property type="project" value="UniProtKB-KW"/>
</dbReference>
<evidence type="ECO:0000256" key="2">
    <source>
        <dbReference type="ARBA" id="ARBA00001946"/>
    </source>
</evidence>
<feature type="compositionally biased region" description="Polar residues" evidence="10">
    <location>
        <begin position="64"/>
        <end position="73"/>
    </location>
</feature>
<dbReference type="Gene3D" id="3.30.460.10">
    <property type="entry name" value="Beta Polymerase, domain 2"/>
    <property type="match status" value="1"/>
</dbReference>
<dbReference type="GO" id="GO:0005737">
    <property type="term" value="C:cytoplasm"/>
    <property type="evidence" value="ECO:0007669"/>
    <property type="project" value="UniProtKB-SubCell"/>
</dbReference>
<evidence type="ECO:0000256" key="1">
    <source>
        <dbReference type="ARBA" id="ARBA00001936"/>
    </source>
</evidence>
<evidence type="ECO:0000256" key="4">
    <source>
        <dbReference type="ARBA" id="ARBA00008593"/>
    </source>
</evidence>
<evidence type="ECO:0000256" key="10">
    <source>
        <dbReference type="SAM" id="MobiDB-lite"/>
    </source>
</evidence>
<dbReference type="OrthoDB" id="407432at2759"/>
<evidence type="ECO:0000313" key="14">
    <source>
        <dbReference type="Proteomes" id="UP000053259"/>
    </source>
</evidence>
<dbReference type="GeneID" id="27309219"/>
<dbReference type="Proteomes" id="UP000053259">
    <property type="component" value="Unassembled WGS sequence"/>
</dbReference>
<organism evidence="13 14">
    <name type="scientific">Verruconis gallopava</name>
    <dbReference type="NCBI Taxonomy" id="253628"/>
    <lineage>
        <taxon>Eukaryota</taxon>
        <taxon>Fungi</taxon>
        <taxon>Dikarya</taxon>
        <taxon>Ascomycota</taxon>
        <taxon>Pezizomycotina</taxon>
        <taxon>Dothideomycetes</taxon>
        <taxon>Pleosporomycetidae</taxon>
        <taxon>Venturiales</taxon>
        <taxon>Sympoventuriaceae</taxon>
        <taxon>Verruconis</taxon>
    </lineage>
</organism>
<dbReference type="InterPro" id="IPR002058">
    <property type="entry name" value="PAP_assoc"/>
</dbReference>
<evidence type="ECO:0000259" key="11">
    <source>
        <dbReference type="Pfam" id="PF03828"/>
    </source>
</evidence>
<dbReference type="InterPro" id="IPR054708">
    <property type="entry name" value="MTPAP-like_central"/>
</dbReference>
<dbReference type="GO" id="GO:0050265">
    <property type="term" value="F:RNA uridylyltransferase activity"/>
    <property type="evidence" value="ECO:0007669"/>
    <property type="project" value="TreeGrafter"/>
</dbReference>
<protein>
    <recommendedName>
        <fullName evidence="5">polynucleotide adenylyltransferase</fullName>
        <ecNumber evidence="5">2.7.7.19</ecNumber>
    </recommendedName>
</protein>
<feature type="compositionally biased region" description="Polar residues" evidence="10">
    <location>
        <begin position="1"/>
        <end position="14"/>
    </location>
</feature>
<keyword evidence="14" id="KW-1185">Reference proteome</keyword>
<evidence type="ECO:0000256" key="6">
    <source>
        <dbReference type="ARBA" id="ARBA00022490"/>
    </source>
</evidence>
<proteinExistence type="inferred from homology"/>
<dbReference type="Pfam" id="PF03828">
    <property type="entry name" value="PAP_assoc"/>
    <property type="match status" value="1"/>
</dbReference>